<evidence type="ECO:0000259" key="1">
    <source>
        <dbReference type="Pfam" id="PF01636"/>
    </source>
</evidence>
<comment type="caution">
    <text evidence="2">The sequence shown here is derived from an EMBL/GenBank/DDBJ whole genome shotgun (WGS) entry which is preliminary data.</text>
</comment>
<sequence length="287" mass="31851">MATTRPNQEGFHRLLDAVHAILLHYGLTLPDLVVAVQLVELPVGVTCFGALTIDAQGQIVSGQMPLLKGEPWDTYVDLWIAKLKDRLIESDQSPLLKGWRDSGIRDRINKYLSDGVRNMLETAEVNQKVLTHGDLTLNNLLYDSDAKCITGLLDFDWAAVTHPCDEFLFRLWVICSGINERVGKLQPHVLSGDFSQQPVDLSEEEKRMWDIAKAWEGALARRGAIRPSTIAGVDRIQALRDLEELLCPFALASEVMLGRISDAEKAAKKEEVEIKICPVGLAADEAV</sequence>
<dbReference type="InterPro" id="IPR002575">
    <property type="entry name" value="Aminoglycoside_PTrfase"/>
</dbReference>
<accession>A0ABR1S3A5</accession>
<feature type="domain" description="Aminoglycoside phosphotransferase" evidence="1">
    <location>
        <begin position="81"/>
        <end position="178"/>
    </location>
</feature>
<dbReference type="InterPro" id="IPR011009">
    <property type="entry name" value="Kinase-like_dom_sf"/>
</dbReference>
<dbReference type="Gene3D" id="3.90.1200.10">
    <property type="match status" value="1"/>
</dbReference>
<dbReference type="Proteomes" id="UP001396898">
    <property type="component" value="Unassembled WGS sequence"/>
</dbReference>
<dbReference type="Pfam" id="PF01636">
    <property type="entry name" value="APH"/>
    <property type="match status" value="1"/>
</dbReference>
<evidence type="ECO:0000313" key="3">
    <source>
        <dbReference type="Proteomes" id="UP001396898"/>
    </source>
</evidence>
<evidence type="ECO:0000313" key="2">
    <source>
        <dbReference type="EMBL" id="KAK8026317.1"/>
    </source>
</evidence>
<gene>
    <name evidence="2" type="ORF">PG991_003373</name>
</gene>
<proteinExistence type="predicted"/>
<keyword evidence="3" id="KW-1185">Reference proteome</keyword>
<dbReference type="SUPFAM" id="SSF56112">
    <property type="entry name" value="Protein kinase-like (PK-like)"/>
    <property type="match status" value="1"/>
</dbReference>
<protein>
    <submittedName>
        <fullName evidence="2">Phosphotransferase enzyme family protein</fullName>
    </submittedName>
</protein>
<reference evidence="2 3" key="1">
    <citation type="submission" date="2023-01" db="EMBL/GenBank/DDBJ databases">
        <title>Analysis of 21 Apiospora genomes using comparative genomics revels a genus with tremendous synthesis potential of carbohydrate active enzymes and secondary metabolites.</title>
        <authorList>
            <person name="Sorensen T."/>
        </authorList>
    </citation>
    <scope>NUCLEOTIDE SEQUENCE [LARGE SCALE GENOMIC DNA]</scope>
    <source>
        <strain evidence="2 3">CBS 20057</strain>
    </source>
</reference>
<dbReference type="EMBL" id="JAQQWI010000007">
    <property type="protein sequence ID" value="KAK8026317.1"/>
    <property type="molecule type" value="Genomic_DNA"/>
</dbReference>
<name>A0ABR1S3A5_9PEZI</name>
<organism evidence="2 3">
    <name type="scientific">Apiospora marii</name>
    <dbReference type="NCBI Taxonomy" id="335849"/>
    <lineage>
        <taxon>Eukaryota</taxon>
        <taxon>Fungi</taxon>
        <taxon>Dikarya</taxon>
        <taxon>Ascomycota</taxon>
        <taxon>Pezizomycotina</taxon>
        <taxon>Sordariomycetes</taxon>
        <taxon>Xylariomycetidae</taxon>
        <taxon>Amphisphaeriales</taxon>
        <taxon>Apiosporaceae</taxon>
        <taxon>Apiospora</taxon>
    </lineage>
</organism>